<feature type="region of interest" description="Disordered" evidence="1">
    <location>
        <begin position="1"/>
        <end position="92"/>
    </location>
</feature>
<evidence type="ECO:0000313" key="3">
    <source>
        <dbReference type="Proteomes" id="UP000268823"/>
    </source>
</evidence>
<feature type="compositionally biased region" description="Basic and acidic residues" evidence="1">
    <location>
        <begin position="167"/>
        <end position="177"/>
    </location>
</feature>
<feature type="compositionally biased region" description="Polar residues" evidence="1">
    <location>
        <begin position="1"/>
        <end position="10"/>
    </location>
</feature>
<dbReference type="VEuPathDB" id="FungiDB:BTJ68_03737"/>
<dbReference type="OrthoDB" id="3600083at2759"/>
<organism evidence="2 3">
    <name type="scientific">Hortaea werneckii</name>
    <name type="common">Black yeast</name>
    <name type="synonym">Cladosporium werneckii</name>
    <dbReference type="NCBI Taxonomy" id="91943"/>
    <lineage>
        <taxon>Eukaryota</taxon>
        <taxon>Fungi</taxon>
        <taxon>Dikarya</taxon>
        <taxon>Ascomycota</taxon>
        <taxon>Pezizomycotina</taxon>
        <taxon>Dothideomycetes</taxon>
        <taxon>Dothideomycetidae</taxon>
        <taxon>Mycosphaerellales</taxon>
        <taxon>Teratosphaeriaceae</taxon>
        <taxon>Hortaea</taxon>
    </lineage>
</organism>
<feature type="compositionally biased region" description="Basic and acidic residues" evidence="1">
    <location>
        <begin position="506"/>
        <end position="518"/>
    </location>
</feature>
<feature type="compositionally biased region" description="Low complexity" evidence="1">
    <location>
        <begin position="558"/>
        <end position="579"/>
    </location>
</feature>
<dbReference type="Proteomes" id="UP000268823">
    <property type="component" value="Unassembled WGS sequence"/>
</dbReference>
<feature type="compositionally biased region" description="Low complexity" evidence="1">
    <location>
        <begin position="360"/>
        <end position="393"/>
    </location>
</feature>
<feature type="compositionally biased region" description="Polar residues" evidence="1">
    <location>
        <begin position="131"/>
        <end position="141"/>
    </location>
</feature>
<gene>
    <name evidence="2" type="ORF">D0861_07189</name>
</gene>
<feature type="compositionally biased region" description="Polar residues" evidence="1">
    <location>
        <begin position="31"/>
        <end position="47"/>
    </location>
</feature>
<feature type="compositionally biased region" description="Low complexity" evidence="1">
    <location>
        <begin position="452"/>
        <end position="468"/>
    </location>
</feature>
<feature type="compositionally biased region" description="Polar residues" evidence="1">
    <location>
        <begin position="621"/>
        <end position="638"/>
    </location>
</feature>
<name>A0A3M7F592_HORWE</name>
<protein>
    <submittedName>
        <fullName evidence="2">Uncharacterized protein</fullName>
    </submittedName>
</protein>
<evidence type="ECO:0000313" key="2">
    <source>
        <dbReference type="EMBL" id="RMY83940.1"/>
    </source>
</evidence>
<feature type="compositionally biased region" description="Low complexity" evidence="1">
    <location>
        <begin position="304"/>
        <end position="347"/>
    </location>
</feature>
<feature type="compositionally biased region" description="Low complexity" evidence="1">
    <location>
        <begin position="240"/>
        <end position="267"/>
    </location>
</feature>
<sequence length="669" mass="68559">MSTERSSSAVRNLRSIFENKGSDNSPDGRGRSTSGLSSEASNSSRPTSRIRANFVSVEPPKMSALAPEEGVGKGSAEGKRESTANIRRGSFTVNTDEEALALKETVSEEAHRREEESKVAQPIPEAAVESSGPTSAQTSGAGTALMQADHDARVQPVAVDVSTEQEIQVKEDKEPANPDKPTTAAEEEPVEMRPAEPANEEAVSGGQALPPVTEDLRHNEMQQSGAAASAAVETPEPKAPEAQATATQAAATEAPAAEAPSAESVPTGPLATEPPVNEAPATAQLDKAAQSAKKPEPEPKETTSAKSPSTAAKASPKPTQSASTTRSSTGGSKSPAATRKPASAPSEAPKPKQPVKKPSRTSLTAPTASSTSKAHSTDRTSSTSSKPPTAAKPETSKPKTTKPMDLPSRLTAPTASSRAKHEPESAQAPAPRPSAASSKPSAALKPKPKPTPTTSSARPTPRSSLAPSQRPESRTSATSAPPKKPAPADGSFLERMMRPTAASANKTHDKHDKTEMKSPPRPSKTTAPLKPKTNGQAKKPAAGTATGAPKPSSRPSTAKSGSEKASSLLSSADAAPAAEQTNGTHEGVPAPEPQQAVKETLPQEPSPAAAAAAAKSLPVEQHQQSGIETPPTQQSNGAAASPLPQEKSQQQGAGTTLEATPVAIGEELR</sequence>
<evidence type="ECO:0000256" key="1">
    <source>
        <dbReference type="SAM" id="MobiDB-lite"/>
    </source>
</evidence>
<dbReference type="EMBL" id="QWIR01000167">
    <property type="protein sequence ID" value="RMY83940.1"/>
    <property type="molecule type" value="Genomic_DNA"/>
</dbReference>
<feature type="compositionally biased region" description="Basic and acidic residues" evidence="1">
    <location>
        <begin position="106"/>
        <end position="118"/>
    </location>
</feature>
<proteinExistence type="predicted"/>
<dbReference type="AlphaFoldDB" id="A0A3M7F592"/>
<feature type="compositionally biased region" description="Low complexity" evidence="1">
    <location>
        <begin position="537"/>
        <end position="551"/>
    </location>
</feature>
<reference evidence="2 3" key="1">
    <citation type="journal article" date="2018" name="BMC Genomics">
        <title>Genomic evidence for intraspecific hybridization in a clonal and extremely halotolerant yeast.</title>
        <authorList>
            <person name="Gostincar C."/>
            <person name="Stajich J.E."/>
            <person name="Zupancic J."/>
            <person name="Zalar P."/>
            <person name="Gunde-Cimerman N."/>
        </authorList>
    </citation>
    <scope>NUCLEOTIDE SEQUENCE [LARGE SCALE GENOMIC DNA]</scope>
    <source>
        <strain evidence="2 3">EXF-2788</strain>
    </source>
</reference>
<feature type="compositionally biased region" description="Polar residues" evidence="1">
    <location>
        <begin position="646"/>
        <end position="658"/>
    </location>
</feature>
<accession>A0A3M7F592</accession>
<feature type="compositionally biased region" description="Basic and acidic residues" evidence="1">
    <location>
        <begin position="293"/>
        <end position="303"/>
    </location>
</feature>
<feature type="compositionally biased region" description="Low complexity" evidence="1">
    <location>
        <begin position="433"/>
        <end position="445"/>
    </location>
</feature>
<feature type="region of interest" description="Disordered" evidence="1">
    <location>
        <begin position="106"/>
        <end position="669"/>
    </location>
</feature>
<comment type="caution">
    <text evidence="2">The sequence shown here is derived from an EMBL/GenBank/DDBJ whole genome shotgun (WGS) entry which is preliminary data.</text>
</comment>